<gene>
    <name evidence="2" type="ORF">T310_8205</name>
</gene>
<feature type="compositionally biased region" description="Low complexity" evidence="1">
    <location>
        <begin position="8"/>
        <end position="33"/>
    </location>
</feature>
<feature type="region of interest" description="Disordered" evidence="1">
    <location>
        <begin position="162"/>
        <end position="217"/>
    </location>
</feature>
<protein>
    <submittedName>
        <fullName evidence="2">FacB</fullName>
    </submittedName>
</protein>
<keyword evidence="3" id="KW-1185">Reference proteome</keyword>
<comment type="caution">
    <text evidence="2">The sequence shown here is derived from an EMBL/GenBank/DDBJ whole genome shotgun (WGS) entry which is preliminary data.</text>
</comment>
<evidence type="ECO:0000256" key="1">
    <source>
        <dbReference type="SAM" id="MobiDB-lite"/>
    </source>
</evidence>
<dbReference type="OrthoDB" id="10001928at2759"/>
<feature type="compositionally biased region" description="Polar residues" evidence="1">
    <location>
        <begin position="44"/>
        <end position="80"/>
    </location>
</feature>
<proteinExistence type="predicted"/>
<dbReference type="EMBL" id="LASV01000539">
    <property type="protein sequence ID" value="KKA17858.1"/>
    <property type="molecule type" value="Genomic_DNA"/>
</dbReference>
<accession>A0A0F4YJT8</accession>
<name>A0A0F4YJT8_RASE3</name>
<feature type="non-terminal residue" evidence="2">
    <location>
        <position position="1"/>
    </location>
</feature>
<reference evidence="2 3" key="1">
    <citation type="submission" date="2015-04" db="EMBL/GenBank/DDBJ databases">
        <authorList>
            <person name="Heijne W.H."/>
            <person name="Fedorova N.D."/>
            <person name="Nierman W.C."/>
            <person name="Vollebregt A.W."/>
            <person name="Zhao Z."/>
            <person name="Wu L."/>
            <person name="Kumar M."/>
            <person name="Stam H."/>
            <person name="van den Berg M.A."/>
            <person name="Pel H.J."/>
        </authorList>
    </citation>
    <scope>NUCLEOTIDE SEQUENCE [LARGE SCALE GENOMIC DNA]</scope>
    <source>
        <strain evidence="2 3">CBS 393.64</strain>
    </source>
</reference>
<evidence type="ECO:0000313" key="2">
    <source>
        <dbReference type="EMBL" id="KKA17858.1"/>
    </source>
</evidence>
<dbReference type="GeneID" id="25320465"/>
<feature type="compositionally biased region" description="Polar residues" evidence="1">
    <location>
        <begin position="184"/>
        <end position="208"/>
    </location>
</feature>
<dbReference type="RefSeq" id="XP_013324470.1">
    <property type="nucleotide sequence ID" value="XM_013469016.1"/>
</dbReference>
<dbReference type="STRING" id="1408163.A0A0F4YJT8"/>
<sequence>TRTRRLRPSNTKPSSPKKPLQSLRARLSMSAASGKPAKPETPSRRATITNASPLLPQQQVGSPNQIHHSSQSPAPNSNHFASDKHRSADVPTDHNLDYYSLGPDNIRAMSCSDLPKTSMSTADWEFILSDMDRGHSNIFNGIYGGQECIEDRGPFASLVDFQHQHQQASAQRQSSQELSPEAWSASSGDLPNGNTTAPQSVLSYSEESLGSADDVPVPPEVNIQPPNGLDMVDPLKGIMIPAADEEFNDMGLFEGWDHRLVT</sequence>
<feature type="region of interest" description="Disordered" evidence="1">
    <location>
        <begin position="1"/>
        <end position="93"/>
    </location>
</feature>
<evidence type="ECO:0000313" key="3">
    <source>
        <dbReference type="Proteomes" id="UP000053958"/>
    </source>
</evidence>
<dbReference type="Proteomes" id="UP000053958">
    <property type="component" value="Unassembled WGS sequence"/>
</dbReference>
<dbReference type="AlphaFoldDB" id="A0A0F4YJT8"/>
<feature type="compositionally biased region" description="Low complexity" evidence="1">
    <location>
        <begin position="164"/>
        <end position="176"/>
    </location>
</feature>
<feature type="compositionally biased region" description="Basic and acidic residues" evidence="1">
    <location>
        <begin position="81"/>
        <end position="93"/>
    </location>
</feature>
<organism evidence="2 3">
    <name type="scientific">Rasamsonia emersonii (strain ATCC 16479 / CBS 393.64 / IMI 116815)</name>
    <dbReference type="NCBI Taxonomy" id="1408163"/>
    <lineage>
        <taxon>Eukaryota</taxon>
        <taxon>Fungi</taxon>
        <taxon>Dikarya</taxon>
        <taxon>Ascomycota</taxon>
        <taxon>Pezizomycotina</taxon>
        <taxon>Eurotiomycetes</taxon>
        <taxon>Eurotiomycetidae</taxon>
        <taxon>Eurotiales</taxon>
        <taxon>Trichocomaceae</taxon>
        <taxon>Rasamsonia</taxon>
    </lineage>
</organism>